<gene>
    <name evidence="1" type="ORF">GCM10009789_66750</name>
</gene>
<sequence length="128" mass="12572">MLVWPSRGFACQPTGIKVVTPAGPETAWKPAGTPGSPAGGVEVAGAEVAGVEVVGVVGSDGSVGVVTDADPGTPVLLGAGVDPDSAAFASPPPPERTTSNVVPTMAQAVRLAASTITANFLELTPVRD</sequence>
<keyword evidence="2" id="KW-1185">Reference proteome</keyword>
<protein>
    <submittedName>
        <fullName evidence="1">Uncharacterized protein</fullName>
    </submittedName>
</protein>
<organism evidence="1 2">
    <name type="scientific">Kribbella sancticallisti</name>
    <dbReference type="NCBI Taxonomy" id="460087"/>
    <lineage>
        <taxon>Bacteria</taxon>
        <taxon>Bacillati</taxon>
        <taxon>Actinomycetota</taxon>
        <taxon>Actinomycetes</taxon>
        <taxon>Propionibacteriales</taxon>
        <taxon>Kribbellaceae</taxon>
        <taxon>Kribbella</taxon>
    </lineage>
</organism>
<dbReference type="Proteomes" id="UP001500393">
    <property type="component" value="Unassembled WGS sequence"/>
</dbReference>
<accession>A0ABP4Q7M9</accession>
<reference evidence="2" key="1">
    <citation type="journal article" date="2019" name="Int. J. Syst. Evol. Microbiol.">
        <title>The Global Catalogue of Microorganisms (GCM) 10K type strain sequencing project: providing services to taxonomists for standard genome sequencing and annotation.</title>
        <authorList>
            <consortium name="The Broad Institute Genomics Platform"/>
            <consortium name="The Broad Institute Genome Sequencing Center for Infectious Disease"/>
            <person name="Wu L."/>
            <person name="Ma J."/>
        </authorList>
    </citation>
    <scope>NUCLEOTIDE SEQUENCE [LARGE SCALE GENOMIC DNA]</scope>
    <source>
        <strain evidence="2">JCM 14969</strain>
    </source>
</reference>
<evidence type="ECO:0000313" key="1">
    <source>
        <dbReference type="EMBL" id="GAA1603399.1"/>
    </source>
</evidence>
<dbReference type="EMBL" id="BAAAOS010000053">
    <property type="protein sequence ID" value="GAA1603399.1"/>
    <property type="molecule type" value="Genomic_DNA"/>
</dbReference>
<name>A0ABP4Q7M9_9ACTN</name>
<evidence type="ECO:0000313" key="2">
    <source>
        <dbReference type="Proteomes" id="UP001500393"/>
    </source>
</evidence>
<comment type="caution">
    <text evidence="1">The sequence shown here is derived from an EMBL/GenBank/DDBJ whole genome shotgun (WGS) entry which is preliminary data.</text>
</comment>
<proteinExistence type="predicted"/>